<dbReference type="InterPro" id="IPR013328">
    <property type="entry name" value="6PGD_dom2"/>
</dbReference>
<reference evidence="13 14" key="1">
    <citation type="journal article" date="2013" name="Genome Announc.">
        <title>Draft Genome Sequence for Caulobacter sp. Strain OR37, a Bacterium Tolerant to Heavy Metals.</title>
        <authorList>
            <person name="Utturkar S.M."/>
            <person name="Bollmann A."/>
            <person name="Brzoska R.M."/>
            <person name="Klingeman D.M."/>
            <person name="Epstein S.E."/>
            <person name="Palumbo A.V."/>
            <person name="Brown S.D."/>
        </authorList>
    </citation>
    <scope>NUCLEOTIDE SEQUENCE [LARGE SCALE GENOMIC DNA]</scope>
    <source>
        <strain evidence="13 14">OR37</strain>
    </source>
</reference>
<protein>
    <recommendedName>
        <fullName evidence="4 10">2-dehydropantoate 2-reductase</fullName>
        <ecNumber evidence="3 10">1.1.1.169</ecNumber>
    </recommendedName>
    <alternativeName>
        <fullName evidence="8 10">Ketopantoate reductase</fullName>
    </alternativeName>
</protein>
<dbReference type="Proteomes" id="UP000013063">
    <property type="component" value="Unassembled WGS sequence"/>
</dbReference>
<comment type="caution">
    <text evidence="13">The sequence shown here is derived from an EMBL/GenBank/DDBJ whole genome shotgun (WGS) entry which is preliminary data.</text>
</comment>
<dbReference type="AlphaFoldDB" id="R0D4N1"/>
<dbReference type="PATRIC" id="fig|1292034.3.peg.663"/>
<dbReference type="EMBL" id="APMP01000002">
    <property type="protein sequence ID" value="ENZ83365.1"/>
    <property type="molecule type" value="Genomic_DNA"/>
</dbReference>
<dbReference type="InterPro" id="IPR003710">
    <property type="entry name" value="ApbA"/>
</dbReference>
<evidence type="ECO:0000256" key="4">
    <source>
        <dbReference type="ARBA" id="ARBA00019465"/>
    </source>
</evidence>
<dbReference type="GO" id="GO:0008677">
    <property type="term" value="F:2-dehydropantoate 2-reductase activity"/>
    <property type="evidence" value="ECO:0007669"/>
    <property type="project" value="UniProtKB-EC"/>
</dbReference>
<accession>R0D4N1</accession>
<dbReference type="PANTHER" id="PTHR21708:SF26">
    <property type="entry name" value="2-DEHYDROPANTOATE 2-REDUCTASE"/>
    <property type="match status" value="1"/>
</dbReference>
<keyword evidence="5 10" id="KW-0566">Pantothenate biosynthesis</keyword>
<evidence type="ECO:0000256" key="7">
    <source>
        <dbReference type="ARBA" id="ARBA00023002"/>
    </source>
</evidence>
<dbReference type="RefSeq" id="WP_004615779.1">
    <property type="nucleotide sequence ID" value="NZ_APMP01000002.1"/>
</dbReference>
<dbReference type="SUPFAM" id="SSF48179">
    <property type="entry name" value="6-phosphogluconate dehydrogenase C-terminal domain-like"/>
    <property type="match status" value="1"/>
</dbReference>
<comment type="catalytic activity">
    <reaction evidence="9 10">
        <text>(R)-pantoate + NADP(+) = 2-dehydropantoate + NADPH + H(+)</text>
        <dbReference type="Rhea" id="RHEA:16233"/>
        <dbReference type="ChEBI" id="CHEBI:11561"/>
        <dbReference type="ChEBI" id="CHEBI:15378"/>
        <dbReference type="ChEBI" id="CHEBI:15980"/>
        <dbReference type="ChEBI" id="CHEBI:57783"/>
        <dbReference type="ChEBI" id="CHEBI:58349"/>
        <dbReference type="EC" id="1.1.1.169"/>
    </reaction>
</comment>
<dbReference type="PANTHER" id="PTHR21708">
    <property type="entry name" value="PROBABLE 2-DEHYDROPANTOATE 2-REDUCTASE"/>
    <property type="match status" value="1"/>
</dbReference>
<dbReference type="InterPro" id="IPR013332">
    <property type="entry name" value="KPR_N"/>
</dbReference>
<evidence type="ECO:0000259" key="11">
    <source>
        <dbReference type="Pfam" id="PF02558"/>
    </source>
</evidence>
<sequence precursor="true">MSPNVALIGPGAIGGTLAAWLAQRGDLDLTVCARTPFETLTVETPDGEISARPKIATSPRGLSPVDWVLVATKAYDDAGAAPWLAALVGPRTRVAVIRNGVEHREAFAGRVDAANLLPVIVDFPAERSAPGVFRQRRYGWIRVPEGEAGKAFAALFAGCPIDVGTTDDFVSVAWRKLALNAAGAVNAMTLKPSGVAHDPGAAQVMKALVAECVAVGRAEGATLADDLGDQVVNGYRAGPSDLVNSLLADRQAGRPMELDARNGVIVRRGAAHGIPTPANAMIVALLNAAAG</sequence>
<evidence type="ECO:0000256" key="1">
    <source>
        <dbReference type="ARBA" id="ARBA00004994"/>
    </source>
</evidence>
<evidence type="ECO:0000259" key="12">
    <source>
        <dbReference type="Pfam" id="PF08546"/>
    </source>
</evidence>
<dbReference type="InterPro" id="IPR013752">
    <property type="entry name" value="KPA_reductase"/>
</dbReference>
<keyword evidence="7 10" id="KW-0560">Oxidoreductase</keyword>
<evidence type="ECO:0000313" key="13">
    <source>
        <dbReference type="EMBL" id="ENZ83365.1"/>
    </source>
</evidence>
<feature type="domain" description="Ketopantoate reductase N-terminal" evidence="11">
    <location>
        <begin position="5"/>
        <end position="145"/>
    </location>
</feature>
<evidence type="ECO:0000256" key="9">
    <source>
        <dbReference type="ARBA" id="ARBA00048793"/>
    </source>
</evidence>
<dbReference type="GO" id="GO:0015940">
    <property type="term" value="P:pantothenate biosynthetic process"/>
    <property type="evidence" value="ECO:0007669"/>
    <property type="project" value="UniProtKB-UniPathway"/>
</dbReference>
<gene>
    <name evidence="13" type="ORF">OR37_00665</name>
</gene>
<evidence type="ECO:0000256" key="2">
    <source>
        <dbReference type="ARBA" id="ARBA00007870"/>
    </source>
</evidence>
<dbReference type="eggNOG" id="COG1893">
    <property type="taxonomic scope" value="Bacteria"/>
</dbReference>
<dbReference type="GO" id="GO:0005737">
    <property type="term" value="C:cytoplasm"/>
    <property type="evidence" value="ECO:0007669"/>
    <property type="project" value="TreeGrafter"/>
</dbReference>
<dbReference type="InterPro" id="IPR036291">
    <property type="entry name" value="NAD(P)-bd_dom_sf"/>
</dbReference>
<dbReference type="Pfam" id="PF02558">
    <property type="entry name" value="ApbA"/>
    <property type="match status" value="1"/>
</dbReference>
<organism evidence="13 14">
    <name type="scientific">Caulobacter vibrioides OR37</name>
    <dbReference type="NCBI Taxonomy" id="1292034"/>
    <lineage>
        <taxon>Bacteria</taxon>
        <taxon>Pseudomonadati</taxon>
        <taxon>Pseudomonadota</taxon>
        <taxon>Alphaproteobacteria</taxon>
        <taxon>Caulobacterales</taxon>
        <taxon>Caulobacteraceae</taxon>
        <taxon>Caulobacter</taxon>
    </lineage>
</organism>
<evidence type="ECO:0000256" key="3">
    <source>
        <dbReference type="ARBA" id="ARBA00013014"/>
    </source>
</evidence>
<evidence type="ECO:0000313" key="14">
    <source>
        <dbReference type="Proteomes" id="UP000013063"/>
    </source>
</evidence>
<dbReference type="InterPro" id="IPR008927">
    <property type="entry name" value="6-PGluconate_DH-like_C_sf"/>
</dbReference>
<keyword evidence="6 10" id="KW-0521">NADP</keyword>
<evidence type="ECO:0000256" key="8">
    <source>
        <dbReference type="ARBA" id="ARBA00032024"/>
    </source>
</evidence>
<dbReference type="STRING" id="1292034.OR37_00665"/>
<comment type="pathway">
    <text evidence="1 10">Cofactor biosynthesis; (R)-pantothenate biosynthesis; (R)-pantoate from 3-methyl-2-oxobutanoate: step 2/2.</text>
</comment>
<dbReference type="InterPro" id="IPR051402">
    <property type="entry name" value="KPR-Related"/>
</dbReference>
<evidence type="ECO:0000256" key="5">
    <source>
        <dbReference type="ARBA" id="ARBA00022655"/>
    </source>
</evidence>
<feature type="domain" description="Ketopantoate reductase C-terminal" evidence="12">
    <location>
        <begin position="169"/>
        <end position="288"/>
    </location>
</feature>
<proteinExistence type="inferred from homology"/>
<comment type="function">
    <text evidence="10">Catalyzes the NADPH-dependent reduction of ketopantoate into pantoic acid.</text>
</comment>
<evidence type="ECO:0000256" key="10">
    <source>
        <dbReference type="RuleBase" id="RU362068"/>
    </source>
</evidence>
<dbReference type="NCBIfam" id="NF005091">
    <property type="entry name" value="PRK06522.2-2"/>
    <property type="match status" value="1"/>
</dbReference>
<dbReference type="Pfam" id="PF08546">
    <property type="entry name" value="ApbA_C"/>
    <property type="match status" value="1"/>
</dbReference>
<comment type="similarity">
    <text evidence="2 10">Belongs to the ketopantoate reductase family.</text>
</comment>
<dbReference type="Gene3D" id="3.40.50.720">
    <property type="entry name" value="NAD(P)-binding Rossmann-like Domain"/>
    <property type="match status" value="1"/>
</dbReference>
<name>R0D4N1_CAUVI</name>
<dbReference type="NCBIfam" id="TIGR00745">
    <property type="entry name" value="apbA_panE"/>
    <property type="match status" value="1"/>
</dbReference>
<dbReference type="UniPathway" id="UPA00028">
    <property type="reaction ID" value="UER00004"/>
</dbReference>
<evidence type="ECO:0000256" key="6">
    <source>
        <dbReference type="ARBA" id="ARBA00022857"/>
    </source>
</evidence>
<dbReference type="SUPFAM" id="SSF51735">
    <property type="entry name" value="NAD(P)-binding Rossmann-fold domains"/>
    <property type="match status" value="1"/>
</dbReference>
<dbReference type="EC" id="1.1.1.169" evidence="3 10"/>
<keyword evidence="14" id="KW-1185">Reference proteome</keyword>
<dbReference type="Gene3D" id="1.10.1040.10">
    <property type="entry name" value="N-(1-d-carboxylethyl)-l-norvaline Dehydrogenase, domain 2"/>
    <property type="match status" value="1"/>
</dbReference>
<dbReference type="OrthoDB" id="247668at2"/>